<comment type="similarity">
    <text evidence="2 11">Belongs to the FKBP-type PPIase family. Tig subfamily.</text>
</comment>
<evidence type="ECO:0000256" key="2">
    <source>
        <dbReference type="ARBA" id="ARBA00005464"/>
    </source>
</evidence>
<evidence type="ECO:0000256" key="4">
    <source>
        <dbReference type="ARBA" id="ARBA00016902"/>
    </source>
</evidence>
<dbReference type="InterPro" id="IPR046357">
    <property type="entry name" value="PPIase_dom_sf"/>
</dbReference>
<dbReference type="InterPro" id="IPR027304">
    <property type="entry name" value="Trigger_fact/SurA_dom_sf"/>
</dbReference>
<feature type="domain" description="Trigger factor C-terminal" evidence="16">
    <location>
        <begin position="260"/>
        <end position="422"/>
    </location>
</feature>
<dbReference type="SUPFAM" id="SSF102735">
    <property type="entry name" value="Trigger factor ribosome-binding domain"/>
    <property type="match status" value="1"/>
</dbReference>
<comment type="caution">
    <text evidence="17">The sequence shown here is derived from an EMBL/GenBank/DDBJ whole genome shotgun (WGS) entry which is preliminary data.</text>
</comment>
<dbReference type="InterPro" id="IPR005215">
    <property type="entry name" value="Trig_fac"/>
</dbReference>
<name>A0A562V9R8_9ACTN</name>
<evidence type="ECO:0000256" key="8">
    <source>
        <dbReference type="ARBA" id="ARBA00023235"/>
    </source>
</evidence>
<dbReference type="InterPro" id="IPR036611">
    <property type="entry name" value="Trigger_fac_ribosome-bd_sf"/>
</dbReference>
<dbReference type="Gene3D" id="3.30.70.1050">
    <property type="entry name" value="Trigger factor ribosome-binding domain"/>
    <property type="match status" value="1"/>
</dbReference>
<dbReference type="SUPFAM" id="SSF109998">
    <property type="entry name" value="Triger factor/SurA peptide-binding domain-like"/>
    <property type="match status" value="1"/>
</dbReference>
<keyword evidence="12" id="KW-0175">Coiled coil</keyword>
<keyword evidence="7 11" id="KW-0143">Chaperone</keyword>
<evidence type="ECO:0000256" key="9">
    <source>
        <dbReference type="ARBA" id="ARBA00023306"/>
    </source>
</evidence>
<keyword evidence="11" id="KW-0963">Cytoplasm</keyword>
<keyword evidence="5 11" id="KW-0132">Cell division</keyword>
<dbReference type="EMBL" id="VLLL01000005">
    <property type="protein sequence ID" value="TWJ14603.1"/>
    <property type="molecule type" value="Genomic_DNA"/>
</dbReference>
<dbReference type="GO" id="GO:0015031">
    <property type="term" value="P:protein transport"/>
    <property type="evidence" value="ECO:0007669"/>
    <property type="project" value="UniProtKB-UniRule"/>
</dbReference>
<dbReference type="Proteomes" id="UP000321617">
    <property type="component" value="Unassembled WGS sequence"/>
</dbReference>
<keyword evidence="18" id="KW-1185">Reference proteome</keyword>
<evidence type="ECO:0000256" key="10">
    <source>
        <dbReference type="ARBA" id="ARBA00029986"/>
    </source>
</evidence>
<dbReference type="Pfam" id="PF00254">
    <property type="entry name" value="FKBP_C"/>
    <property type="match status" value="1"/>
</dbReference>
<dbReference type="GO" id="GO:0043335">
    <property type="term" value="P:protein unfolding"/>
    <property type="evidence" value="ECO:0007669"/>
    <property type="project" value="TreeGrafter"/>
</dbReference>
<dbReference type="NCBIfam" id="TIGR00115">
    <property type="entry name" value="tig"/>
    <property type="match status" value="1"/>
</dbReference>
<dbReference type="Gene3D" id="3.10.50.40">
    <property type="match status" value="1"/>
</dbReference>
<feature type="coiled-coil region" evidence="12">
    <location>
        <begin position="251"/>
        <end position="284"/>
    </location>
</feature>
<dbReference type="PIRSF" id="PIRSF003095">
    <property type="entry name" value="Trigger_factor"/>
    <property type="match status" value="1"/>
</dbReference>
<evidence type="ECO:0000256" key="7">
    <source>
        <dbReference type="ARBA" id="ARBA00023186"/>
    </source>
</evidence>
<dbReference type="GO" id="GO:0044183">
    <property type="term" value="F:protein folding chaperone"/>
    <property type="evidence" value="ECO:0007669"/>
    <property type="project" value="TreeGrafter"/>
</dbReference>
<dbReference type="GO" id="GO:0051301">
    <property type="term" value="P:cell division"/>
    <property type="evidence" value="ECO:0007669"/>
    <property type="project" value="UniProtKB-KW"/>
</dbReference>
<dbReference type="GO" id="GO:0005737">
    <property type="term" value="C:cytoplasm"/>
    <property type="evidence" value="ECO:0007669"/>
    <property type="project" value="UniProtKB-SubCell"/>
</dbReference>
<dbReference type="GO" id="GO:0051083">
    <property type="term" value="P:'de novo' cotranslational protein folding"/>
    <property type="evidence" value="ECO:0007669"/>
    <property type="project" value="TreeGrafter"/>
</dbReference>
<dbReference type="InterPro" id="IPR001179">
    <property type="entry name" value="PPIase_FKBP_dom"/>
</dbReference>
<gene>
    <name evidence="11" type="primary">tig</name>
    <name evidence="17" type="ORF">LX16_0288</name>
</gene>
<dbReference type="AlphaFoldDB" id="A0A562V9R8"/>
<evidence type="ECO:0000259" key="16">
    <source>
        <dbReference type="Pfam" id="PF05698"/>
    </source>
</evidence>
<comment type="domain">
    <text evidence="11">Consists of 3 domains; the N-terminus binds the ribosome, the middle domain has PPIase activity, while the C-terminus has intrinsic chaperone activity on its own.</text>
</comment>
<dbReference type="Pfam" id="PF05697">
    <property type="entry name" value="Trigger_N"/>
    <property type="match status" value="1"/>
</dbReference>
<comment type="function">
    <text evidence="11">Involved in protein export. Acts as a chaperone by maintaining the newly synthesized protein in an open conformation. Functions as a peptidyl-prolyl cis-trans isomerase.</text>
</comment>
<dbReference type="GO" id="GO:0043022">
    <property type="term" value="F:ribosome binding"/>
    <property type="evidence" value="ECO:0007669"/>
    <property type="project" value="TreeGrafter"/>
</dbReference>
<evidence type="ECO:0000256" key="1">
    <source>
        <dbReference type="ARBA" id="ARBA00000971"/>
    </source>
</evidence>
<dbReference type="InterPro" id="IPR008881">
    <property type="entry name" value="Trigger_fac_ribosome-bd_bac"/>
</dbReference>
<dbReference type="HAMAP" id="MF_00303">
    <property type="entry name" value="Trigger_factor_Tig"/>
    <property type="match status" value="1"/>
</dbReference>
<sequence>MKSTVETLSPTRVRLSVEVPYEEFAPHLTQAYQQVGAQVKVPGFRPGKAPRAVIDQRVGKDAIHAQAIDNALPRKIAEAYTDNDIKALGRPEVDFESSNLEQDQPFSFTVEVDVAPEIVLPELSELTVTVDGTEVTDEQVDDEIENLRLRFGTLKTVERAVQNGDFVTIDLKATVDGEEVEGGTAGNMSHEVGSGDLLEGLDETLVGMTAEETREFTSTLAGGDHAGREATVEVKVNSVKERELPELDDDFAQLASEHDTLEELREASRNQLAARAEATQLQQARERTAEALVAAVDIPVPEGVIDDEVKHRRSHLDEQLSAMGANLDTYLASQGQTVEEFEAELKETASNGLRRQLILDKVAETTEVQVTSELLTSEIIRRAQQQGVPQDRLQEFANTLQQRGLIPGIAAEVRQGLALEEVVRLAKIVDTSGAELDNDTLFPNAAGAAEESDEDENTDETATEAAETAKSE</sequence>
<evidence type="ECO:0000259" key="14">
    <source>
        <dbReference type="Pfam" id="PF00254"/>
    </source>
</evidence>
<evidence type="ECO:0000256" key="6">
    <source>
        <dbReference type="ARBA" id="ARBA00023110"/>
    </source>
</evidence>
<evidence type="ECO:0000256" key="13">
    <source>
        <dbReference type="SAM" id="MobiDB-lite"/>
    </source>
</evidence>
<feature type="region of interest" description="Disordered" evidence="13">
    <location>
        <begin position="436"/>
        <end position="472"/>
    </location>
</feature>
<dbReference type="Pfam" id="PF05698">
    <property type="entry name" value="Trigger_C"/>
    <property type="match status" value="1"/>
</dbReference>
<keyword evidence="6 11" id="KW-0697">Rotamase</keyword>
<evidence type="ECO:0000259" key="15">
    <source>
        <dbReference type="Pfam" id="PF05697"/>
    </source>
</evidence>
<dbReference type="PANTHER" id="PTHR30560">
    <property type="entry name" value="TRIGGER FACTOR CHAPERONE AND PEPTIDYL-PROLYL CIS/TRANS ISOMERASE"/>
    <property type="match status" value="1"/>
</dbReference>
<feature type="domain" description="PPIase FKBP-type" evidence="14">
    <location>
        <begin position="159"/>
        <end position="217"/>
    </location>
</feature>
<dbReference type="Gene3D" id="1.10.3120.10">
    <property type="entry name" value="Trigger factor, C-terminal domain"/>
    <property type="match status" value="1"/>
</dbReference>
<organism evidence="17 18">
    <name type="scientific">Stackebrandtia albiflava</name>
    <dbReference type="NCBI Taxonomy" id="406432"/>
    <lineage>
        <taxon>Bacteria</taxon>
        <taxon>Bacillati</taxon>
        <taxon>Actinomycetota</taxon>
        <taxon>Actinomycetes</taxon>
        <taxon>Glycomycetales</taxon>
        <taxon>Glycomycetaceae</taxon>
        <taxon>Stackebrandtia</taxon>
    </lineage>
</organism>
<dbReference type="PANTHER" id="PTHR30560:SF3">
    <property type="entry name" value="TRIGGER FACTOR-LIKE PROTEIN TIG, CHLOROPLASTIC"/>
    <property type="match status" value="1"/>
</dbReference>
<dbReference type="SUPFAM" id="SSF54534">
    <property type="entry name" value="FKBP-like"/>
    <property type="match status" value="1"/>
</dbReference>
<protein>
    <recommendedName>
        <fullName evidence="4 11">Trigger factor</fullName>
        <shortName evidence="11">TF</shortName>
        <ecNumber evidence="3 11">5.2.1.8</ecNumber>
    </recommendedName>
    <alternativeName>
        <fullName evidence="10 11">PPIase</fullName>
    </alternativeName>
</protein>
<evidence type="ECO:0000256" key="11">
    <source>
        <dbReference type="HAMAP-Rule" id="MF_00303"/>
    </source>
</evidence>
<comment type="subcellular location">
    <subcellularLocation>
        <location evidence="11">Cytoplasm</location>
    </subcellularLocation>
    <text evidence="11">About half TF is bound to the ribosome near the polypeptide exit tunnel while the other half is free in the cytoplasm.</text>
</comment>
<dbReference type="GO" id="GO:0003755">
    <property type="term" value="F:peptidyl-prolyl cis-trans isomerase activity"/>
    <property type="evidence" value="ECO:0007669"/>
    <property type="project" value="UniProtKB-UniRule"/>
</dbReference>
<comment type="catalytic activity">
    <reaction evidence="1 11">
        <text>[protein]-peptidylproline (omega=180) = [protein]-peptidylproline (omega=0)</text>
        <dbReference type="Rhea" id="RHEA:16237"/>
        <dbReference type="Rhea" id="RHEA-COMP:10747"/>
        <dbReference type="Rhea" id="RHEA-COMP:10748"/>
        <dbReference type="ChEBI" id="CHEBI:83833"/>
        <dbReference type="ChEBI" id="CHEBI:83834"/>
        <dbReference type="EC" id="5.2.1.8"/>
    </reaction>
</comment>
<accession>A0A562V9R8</accession>
<dbReference type="InterPro" id="IPR037041">
    <property type="entry name" value="Trigger_fac_C_sf"/>
</dbReference>
<dbReference type="EC" id="5.2.1.8" evidence="3 11"/>
<keyword evidence="9 11" id="KW-0131">Cell cycle</keyword>
<reference evidence="17 18" key="1">
    <citation type="journal article" date="2013" name="Stand. Genomic Sci.">
        <title>Genomic Encyclopedia of Type Strains, Phase I: The one thousand microbial genomes (KMG-I) project.</title>
        <authorList>
            <person name="Kyrpides N.C."/>
            <person name="Woyke T."/>
            <person name="Eisen J.A."/>
            <person name="Garrity G."/>
            <person name="Lilburn T.G."/>
            <person name="Beck B.J."/>
            <person name="Whitman W.B."/>
            <person name="Hugenholtz P."/>
            <person name="Klenk H.P."/>
        </authorList>
    </citation>
    <scope>NUCLEOTIDE SEQUENCE [LARGE SCALE GENOMIC DNA]</scope>
    <source>
        <strain evidence="17 18">DSM 45044</strain>
    </source>
</reference>
<keyword evidence="8 11" id="KW-0413">Isomerase</keyword>
<evidence type="ECO:0000313" key="18">
    <source>
        <dbReference type="Proteomes" id="UP000321617"/>
    </source>
</evidence>
<evidence type="ECO:0000313" key="17">
    <source>
        <dbReference type="EMBL" id="TWJ14603.1"/>
    </source>
</evidence>
<dbReference type="InterPro" id="IPR008880">
    <property type="entry name" value="Trigger_fac_C"/>
</dbReference>
<dbReference type="RefSeq" id="WP_147131892.1">
    <property type="nucleotide sequence ID" value="NZ_BAABIJ010000001.1"/>
</dbReference>
<proteinExistence type="inferred from homology"/>
<evidence type="ECO:0000256" key="3">
    <source>
        <dbReference type="ARBA" id="ARBA00013194"/>
    </source>
</evidence>
<evidence type="ECO:0000256" key="5">
    <source>
        <dbReference type="ARBA" id="ARBA00022618"/>
    </source>
</evidence>
<evidence type="ECO:0000256" key="12">
    <source>
        <dbReference type="SAM" id="Coils"/>
    </source>
</evidence>
<feature type="compositionally biased region" description="Acidic residues" evidence="13">
    <location>
        <begin position="450"/>
        <end position="462"/>
    </location>
</feature>
<dbReference type="OrthoDB" id="9767721at2"/>
<feature type="domain" description="Trigger factor ribosome-binding bacterial" evidence="15">
    <location>
        <begin position="1"/>
        <end position="147"/>
    </location>
</feature>